<dbReference type="Pfam" id="PF02910">
    <property type="entry name" value="Succ_DH_flav_C"/>
    <property type="match status" value="1"/>
</dbReference>
<reference evidence="5" key="1">
    <citation type="submission" date="2019-07" db="EMBL/GenBank/DDBJ databases">
        <title>Genomic Encyclopedia of Type Strains, Phase IV (KMG-IV): sequencing the most valuable type-strain genomes for metagenomic binning, comparative biology and taxonomic classification.</title>
        <authorList>
            <person name="Goeker M."/>
        </authorList>
    </citation>
    <scope>NUCLEOTIDE SEQUENCE</scope>
    <source>
        <strain evidence="5">DSM 44596</strain>
    </source>
</reference>
<dbReference type="PANTHER" id="PTHR11632">
    <property type="entry name" value="SUCCINATE DEHYDROGENASE 2 FLAVOPROTEIN SUBUNIT"/>
    <property type="match status" value="1"/>
</dbReference>
<feature type="domain" description="Fumarate reductase/succinate dehydrogenase flavoprotein-like C-terminal" evidence="4">
    <location>
        <begin position="447"/>
        <end position="523"/>
    </location>
</feature>
<dbReference type="AlphaFoldDB" id="A0A652YSH7"/>
<dbReference type="PRINTS" id="PR00368">
    <property type="entry name" value="FADPNR"/>
</dbReference>
<evidence type="ECO:0000259" key="3">
    <source>
        <dbReference type="Pfam" id="PF00890"/>
    </source>
</evidence>
<dbReference type="SUPFAM" id="SSF51905">
    <property type="entry name" value="FAD/NAD(P)-binding domain"/>
    <property type="match status" value="1"/>
</dbReference>
<protein>
    <submittedName>
        <fullName evidence="5">Succinate dehydrogenase/fumarate reductase flavoprotein subunit</fullName>
    </submittedName>
</protein>
<dbReference type="Gene3D" id="1.20.58.100">
    <property type="entry name" value="Fumarate reductase/succinate dehydrogenase flavoprotein-like, C-terminal domain"/>
    <property type="match status" value="1"/>
</dbReference>
<dbReference type="InterPro" id="IPR015939">
    <property type="entry name" value="Fum_Rdtase/Succ_DH_flav-like_C"/>
</dbReference>
<dbReference type="SUPFAM" id="SSF46977">
    <property type="entry name" value="Succinate dehydrogenase/fumarate reductase flavoprotein C-terminal domain"/>
    <property type="match status" value="1"/>
</dbReference>
<dbReference type="InterPro" id="IPR037099">
    <property type="entry name" value="Fum_R/Succ_DH_flav-like_C_sf"/>
</dbReference>
<dbReference type="Pfam" id="PF00890">
    <property type="entry name" value="FAD_binding_2"/>
    <property type="match status" value="1"/>
</dbReference>
<comment type="caution">
    <text evidence="5">The sequence shown here is derived from an EMBL/GenBank/DDBJ whole genome shotgun (WGS) entry which is preliminary data.</text>
</comment>
<sequence>MARSLPRFHGQIVTDDSESLHVSTDVLIVGGGPAATWAAVAAAESGASVTLVDKGYVGASGVAATAGVGHWLVPPVPERRDEEISRRERSGGFITDRVWTEAVLDEAWERTALIPEWGYKPSAKPRSPGSLFGARPGERSFSGAAPDYLRFLRGKVKKSGVHVLDHSPALELLVDSNGTVSGATGYQRQVKRPWRVDAGAVILATGGTTWKSHSLGGDVNTGEGHLMAVEVGAHLSSMEFSNFYGMVPFGTSMDKNGFFVSASYWDHRGEPIRYHDLHQSRAELLGASLRGTITAQFTQFNKEIWPALRAAMPNFFMVTDKLGIDPFNERFPMDWVQEGTVRGTGGIHILDYEASTGVSGLYAAGDIAARDRIVGAATGAGGPNLSWAIATGTWAGRAAAGFSAHRGLPTRFDVEPSGTLGVRGRGVNSVDDAVDSIQSEMLPIDKAVFRSNDGLADSAARLDRLWESASSAPIVEYSGMEAIAQRESAGMLAMGRWAVRTAMARTETRGMHTRTDFPDTDSSQAHRLLSGGLDDIWVEPDTELPRVGITLATQGSAS</sequence>
<dbReference type="InterPro" id="IPR003953">
    <property type="entry name" value="FAD-dep_OxRdtase_2_FAD-bd"/>
</dbReference>
<dbReference type="PANTHER" id="PTHR11632:SF51">
    <property type="entry name" value="SUCCINATE DEHYDROGENASE [UBIQUINONE] FLAVOPROTEIN SUBUNIT, MITOCHONDRIAL"/>
    <property type="match status" value="1"/>
</dbReference>
<feature type="domain" description="FAD-dependent oxidoreductase 2 FAD-binding" evidence="3">
    <location>
        <begin position="25"/>
        <end position="368"/>
    </location>
</feature>
<dbReference type="InterPro" id="IPR036188">
    <property type="entry name" value="FAD/NAD-bd_sf"/>
</dbReference>
<name>A0A652YSH7_NOCGL</name>
<accession>A0A652YSH7</accession>
<evidence type="ECO:0000313" key="5">
    <source>
        <dbReference type="EMBL" id="TYQ05275.1"/>
    </source>
</evidence>
<evidence type="ECO:0000256" key="2">
    <source>
        <dbReference type="ARBA" id="ARBA00023002"/>
    </source>
</evidence>
<dbReference type="PRINTS" id="PR00411">
    <property type="entry name" value="PNDRDTASEI"/>
</dbReference>
<evidence type="ECO:0000256" key="1">
    <source>
        <dbReference type="ARBA" id="ARBA00022630"/>
    </source>
</evidence>
<keyword evidence="1" id="KW-0285">Flavoprotein</keyword>
<dbReference type="EMBL" id="VNIQ01000003">
    <property type="protein sequence ID" value="TYQ05275.1"/>
    <property type="molecule type" value="Genomic_DNA"/>
</dbReference>
<keyword evidence="2" id="KW-0560">Oxidoreductase</keyword>
<proteinExistence type="predicted"/>
<organism evidence="5">
    <name type="scientific">Nocardia globerula</name>
    <dbReference type="NCBI Taxonomy" id="1818"/>
    <lineage>
        <taxon>Bacteria</taxon>
        <taxon>Bacillati</taxon>
        <taxon>Actinomycetota</taxon>
        <taxon>Actinomycetes</taxon>
        <taxon>Mycobacteriales</taxon>
        <taxon>Nocardiaceae</taxon>
        <taxon>Nocardia</taxon>
    </lineage>
</organism>
<evidence type="ECO:0000259" key="4">
    <source>
        <dbReference type="Pfam" id="PF02910"/>
    </source>
</evidence>
<dbReference type="Gene3D" id="3.50.50.60">
    <property type="entry name" value="FAD/NAD(P)-binding domain"/>
    <property type="match status" value="1"/>
</dbReference>
<dbReference type="GO" id="GO:0016491">
    <property type="term" value="F:oxidoreductase activity"/>
    <property type="evidence" value="ECO:0007669"/>
    <property type="project" value="UniProtKB-KW"/>
</dbReference>
<dbReference type="InterPro" id="IPR030664">
    <property type="entry name" value="SdhA/FrdA/AprA"/>
</dbReference>
<gene>
    <name evidence="5" type="ORF">FNL38_103627</name>
</gene>